<evidence type="ECO:0000313" key="2">
    <source>
        <dbReference type="EMBL" id="CAA9532875.1"/>
    </source>
</evidence>
<dbReference type="SUPFAM" id="SSF53756">
    <property type="entry name" value="UDP-Glycosyltransferase/glycogen phosphorylase"/>
    <property type="match status" value="1"/>
</dbReference>
<accession>A0A6J4TV24</accession>
<evidence type="ECO:0000259" key="1">
    <source>
        <dbReference type="Pfam" id="PF00534"/>
    </source>
</evidence>
<dbReference type="Gene3D" id="3.40.50.11090">
    <property type="match status" value="1"/>
</dbReference>
<protein>
    <recommendedName>
        <fullName evidence="1">Glycosyl transferase family 1 domain-containing protein</fullName>
    </recommendedName>
</protein>
<sequence>MKVAFLLPDFSLSGGAGIVVQHARRLAHDHGFEVVLVRTKEPLGREWSYAGLGEVRTAEVQELHEEHFDVVVATWWETAITLFDLSADRYAYFLQLFENSHYAAGAPEAPGFVLTTGLPVRYITAARWIRDLTEQLQPGNRAQYVRSGMDKSVWAVPETVEPATGPLKIVIEGSLGLLRKGTPHALASVGLMREPHHVTLVTPEPPSTPVEGVDVHLGALPHPELAALFRDSHVLLKLSRAEGMYGPPLEGFHCGCTVVTNPVTGHDDYIVHDENGLVVDWDDPTGTARALDLLARDRMLLHRLRLGALETARAWPTWEVASGFMAEALRTIVREPPPNARASGQRLAHEIGHTVFHTERLAMEARGAHRVLDDLRAQKAYRAAIAARRYATPALRAARRIVKR</sequence>
<dbReference type="AlphaFoldDB" id="A0A6J4TV24"/>
<proteinExistence type="predicted"/>
<reference evidence="2" key="1">
    <citation type="submission" date="2020-02" db="EMBL/GenBank/DDBJ databases">
        <authorList>
            <person name="Meier V. D."/>
        </authorList>
    </citation>
    <scope>NUCLEOTIDE SEQUENCE</scope>
    <source>
        <strain evidence="2">AVDCRST_MAG85</strain>
    </source>
</reference>
<organism evidence="2">
    <name type="scientific">uncultured Solirubrobacteraceae bacterium</name>
    <dbReference type="NCBI Taxonomy" id="1162706"/>
    <lineage>
        <taxon>Bacteria</taxon>
        <taxon>Bacillati</taxon>
        <taxon>Actinomycetota</taxon>
        <taxon>Thermoleophilia</taxon>
        <taxon>Solirubrobacterales</taxon>
        <taxon>Solirubrobacteraceae</taxon>
        <taxon>environmental samples</taxon>
    </lineage>
</organism>
<dbReference type="CDD" id="cd03801">
    <property type="entry name" value="GT4_PimA-like"/>
    <property type="match status" value="1"/>
</dbReference>
<dbReference type="InterPro" id="IPR001296">
    <property type="entry name" value="Glyco_trans_1"/>
</dbReference>
<dbReference type="GO" id="GO:0016757">
    <property type="term" value="F:glycosyltransferase activity"/>
    <property type="evidence" value="ECO:0007669"/>
    <property type="project" value="InterPro"/>
</dbReference>
<dbReference type="Gene3D" id="3.40.50.2000">
    <property type="entry name" value="Glycogen Phosphorylase B"/>
    <property type="match status" value="1"/>
</dbReference>
<gene>
    <name evidence="2" type="ORF">AVDCRST_MAG85-3836</name>
</gene>
<name>A0A6J4TV24_9ACTN</name>
<dbReference type="EMBL" id="CADCVT010000432">
    <property type="protein sequence ID" value="CAA9532875.1"/>
    <property type="molecule type" value="Genomic_DNA"/>
</dbReference>
<feature type="domain" description="Glycosyl transferase family 1" evidence="1">
    <location>
        <begin position="217"/>
        <end position="305"/>
    </location>
</feature>
<dbReference type="Pfam" id="PF00534">
    <property type="entry name" value="Glycos_transf_1"/>
    <property type="match status" value="1"/>
</dbReference>